<gene>
    <name evidence="2" type="ORF">CQA63_07895</name>
</gene>
<proteinExistence type="predicted"/>
<sequence length="125" mass="14022">MTEESLFDLPEILQVCHSERYGELLHRATRQSQSYCHSEGGRSPTEESLPESLVAKRDSSLDSQALDMTTGWNLLEIQKNASQKAHRDSSPLAGVQNDKIISLAGSQVWHHEGGRESERRISLIH</sequence>
<evidence type="ECO:0000256" key="1">
    <source>
        <dbReference type="SAM" id="MobiDB-lite"/>
    </source>
</evidence>
<accession>A0A3D8I3C6</accession>
<comment type="caution">
    <text evidence="2">The sequence shown here is derived from an EMBL/GenBank/DDBJ whole genome shotgun (WGS) entry which is preliminary data.</text>
</comment>
<reference evidence="2 3" key="1">
    <citation type="submission" date="2018-04" db="EMBL/GenBank/DDBJ databases">
        <title>Novel Campyloabacter and Helicobacter Species and Strains.</title>
        <authorList>
            <person name="Mannion A.J."/>
            <person name="Shen Z."/>
            <person name="Fox J.G."/>
        </authorList>
    </citation>
    <scope>NUCLEOTIDE SEQUENCE [LARGE SCALE GENOMIC DNA]</scope>
    <source>
        <strain evidence="2 3">MIT 98-6070</strain>
    </source>
</reference>
<dbReference type="AlphaFoldDB" id="A0A3D8I3C6"/>
<evidence type="ECO:0000313" key="3">
    <source>
        <dbReference type="Proteomes" id="UP000256599"/>
    </source>
</evidence>
<protein>
    <submittedName>
        <fullName evidence="2">Uncharacterized protein</fullName>
    </submittedName>
</protein>
<dbReference type="Proteomes" id="UP000256599">
    <property type="component" value="Unassembled WGS sequence"/>
</dbReference>
<evidence type="ECO:0000313" key="2">
    <source>
        <dbReference type="EMBL" id="RDU59111.1"/>
    </source>
</evidence>
<feature type="region of interest" description="Disordered" evidence="1">
    <location>
        <begin position="32"/>
        <end position="59"/>
    </location>
</feature>
<keyword evidence="3" id="KW-1185">Reference proteome</keyword>
<dbReference type="EMBL" id="NXLR01000018">
    <property type="protein sequence ID" value="RDU59111.1"/>
    <property type="molecule type" value="Genomic_DNA"/>
</dbReference>
<name>A0A3D8I3C6_9HELI</name>
<organism evidence="2 3">
    <name type="scientific">Helicobacter marmotae</name>
    <dbReference type="NCBI Taxonomy" id="152490"/>
    <lineage>
        <taxon>Bacteria</taxon>
        <taxon>Pseudomonadati</taxon>
        <taxon>Campylobacterota</taxon>
        <taxon>Epsilonproteobacteria</taxon>
        <taxon>Campylobacterales</taxon>
        <taxon>Helicobacteraceae</taxon>
        <taxon>Helicobacter</taxon>
    </lineage>
</organism>